<evidence type="ECO:0000313" key="6">
    <source>
        <dbReference type="EMBL" id="MCL1123810.1"/>
    </source>
</evidence>
<dbReference type="PROSITE" id="PS00687">
    <property type="entry name" value="ALDEHYDE_DEHYDR_GLU"/>
    <property type="match status" value="1"/>
</dbReference>
<dbReference type="InterPro" id="IPR016161">
    <property type="entry name" value="Ald_DH/histidinol_DH"/>
</dbReference>
<evidence type="ECO:0000256" key="4">
    <source>
        <dbReference type="RuleBase" id="RU003345"/>
    </source>
</evidence>
<dbReference type="SUPFAM" id="SSF53720">
    <property type="entry name" value="ALDH-like"/>
    <property type="match status" value="1"/>
</dbReference>
<keyword evidence="2 4" id="KW-0560">Oxidoreductase</keyword>
<dbReference type="PROSITE" id="PS00070">
    <property type="entry name" value="ALDEHYDE_DEHYDR_CYS"/>
    <property type="match status" value="1"/>
</dbReference>
<dbReference type="InterPro" id="IPR029510">
    <property type="entry name" value="Ald_DH_CS_GLU"/>
</dbReference>
<dbReference type="InterPro" id="IPR016163">
    <property type="entry name" value="Ald_DH_C"/>
</dbReference>
<sequence>MQLLDPTLFREQCYINGFWQDADSGERLAVVNPANNEVVAHVPIMGESETKRAIEAAKVAQLSWRALTAQERSSKLKAWFMLLIAHQEDLALLMTTEQGKPLSEARGEVKYAASFIEWFAEEAKRVYGETIPGHQADKRLMVIKQAVGVAAAITPWNFPAAMITRKAAPALAAGCTMVVKPAPDTPLTALALAELAHRAGIPAGVFNVVTGDAVSIGKQLCMSPDVRKLSFTGSTPVGVTLMQQCAPTLKKMSLELGGNAPFIVFNDADIDAAVEGAMVAKYRNAGQTCVCANRLYIQEGIYDVFVEKFVAAVSKLKVGIGTEEGVTIGPLINGAAVDKVKHHLEDALAKGAQLIPTHNESDLGGNFIMPLILTHVDSRMLFATEETFGPLAPLFKFSDVDDVIHQANDTEFGLAAYFYGRDLSLIWKVAEALEYGMVGVNTGVISTEVAPFGGIKSSGLGREGSRHGIDEYLEMKYICMSV</sequence>
<feature type="active site" evidence="3">
    <location>
        <position position="255"/>
    </location>
</feature>
<comment type="similarity">
    <text evidence="1 4">Belongs to the aldehyde dehydrogenase family.</text>
</comment>
<dbReference type="RefSeq" id="WP_248939096.1">
    <property type="nucleotide sequence ID" value="NZ_JAKIKS010000012.1"/>
</dbReference>
<dbReference type="Gene3D" id="3.40.309.10">
    <property type="entry name" value="Aldehyde Dehydrogenase, Chain A, domain 2"/>
    <property type="match status" value="1"/>
</dbReference>
<dbReference type="InterPro" id="IPR016160">
    <property type="entry name" value="Ald_DH_CS_CYS"/>
</dbReference>
<dbReference type="NCBIfam" id="TIGR01780">
    <property type="entry name" value="SSADH"/>
    <property type="match status" value="1"/>
</dbReference>
<dbReference type="InterPro" id="IPR010102">
    <property type="entry name" value="Succ_semiAld_DH"/>
</dbReference>
<dbReference type="Gene3D" id="3.40.605.10">
    <property type="entry name" value="Aldehyde Dehydrogenase, Chain A, domain 1"/>
    <property type="match status" value="1"/>
</dbReference>
<keyword evidence="7" id="KW-1185">Reference proteome</keyword>
<organism evidence="6 7">
    <name type="scientific">Shewanella surugensis</name>
    <dbReference type="NCBI Taxonomy" id="212020"/>
    <lineage>
        <taxon>Bacteria</taxon>
        <taxon>Pseudomonadati</taxon>
        <taxon>Pseudomonadota</taxon>
        <taxon>Gammaproteobacteria</taxon>
        <taxon>Alteromonadales</taxon>
        <taxon>Shewanellaceae</taxon>
        <taxon>Shewanella</taxon>
    </lineage>
</organism>
<dbReference type="InterPro" id="IPR015590">
    <property type="entry name" value="Aldehyde_DH_dom"/>
</dbReference>
<dbReference type="Proteomes" id="UP001203423">
    <property type="component" value="Unassembled WGS sequence"/>
</dbReference>
<dbReference type="EMBL" id="JAKIKS010000012">
    <property type="protein sequence ID" value="MCL1123810.1"/>
    <property type="molecule type" value="Genomic_DNA"/>
</dbReference>
<protein>
    <submittedName>
        <fullName evidence="6">NAD-dependent succinate-semialdehyde dehydrogenase</fullName>
    </submittedName>
</protein>
<evidence type="ECO:0000256" key="1">
    <source>
        <dbReference type="ARBA" id="ARBA00009986"/>
    </source>
</evidence>
<dbReference type="PANTHER" id="PTHR43353">
    <property type="entry name" value="SUCCINATE-SEMIALDEHYDE DEHYDROGENASE, MITOCHONDRIAL"/>
    <property type="match status" value="1"/>
</dbReference>
<feature type="domain" description="Aldehyde dehydrogenase" evidence="5">
    <location>
        <begin position="19"/>
        <end position="478"/>
    </location>
</feature>
<reference evidence="6 7" key="1">
    <citation type="submission" date="2022-01" db="EMBL/GenBank/DDBJ databases">
        <title>Whole genome-based taxonomy of the Shewanellaceae.</title>
        <authorList>
            <person name="Martin-Rodriguez A.J."/>
        </authorList>
    </citation>
    <scope>NUCLEOTIDE SEQUENCE [LARGE SCALE GENOMIC DNA]</scope>
    <source>
        <strain evidence="6 7">DSM 17177</strain>
    </source>
</reference>
<evidence type="ECO:0000259" key="5">
    <source>
        <dbReference type="Pfam" id="PF00171"/>
    </source>
</evidence>
<dbReference type="Pfam" id="PF00171">
    <property type="entry name" value="Aldedh"/>
    <property type="match status" value="1"/>
</dbReference>
<evidence type="ECO:0000256" key="3">
    <source>
        <dbReference type="PROSITE-ProRule" id="PRU10007"/>
    </source>
</evidence>
<evidence type="ECO:0000256" key="2">
    <source>
        <dbReference type="ARBA" id="ARBA00023002"/>
    </source>
</evidence>
<dbReference type="InterPro" id="IPR050740">
    <property type="entry name" value="Aldehyde_DH_Superfamily"/>
</dbReference>
<name>A0ABT0L8J2_9GAMM</name>
<evidence type="ECO:0000313" key="7">
    <source>
        <dbReference type="Proteomes" id="UP001203423"/>
    </source>
</evidence>
<dbReference type="PANTHER" id="PTHR43353:SF5">
    <property type="entry name" value="SUCCINATE-SEMIALDEHYDE DEHYDROGENASE, MITOCHONDRIAL"/>
    <property type="match status" value="1"/>
</dbReference>
<gene>
    <name evidence="6" type="ORF">L2764_04745</name>
</gene>
<comment type="caution">
    <text evidence="6">The sequence shown here is derived from an EMBL/GenBank/DDBJ whole genome shotgun (WGS) entry which is preliminary data.</text>
</comment>
<dbReference type="InterPro" id="IPR016162">
    <property type="entry name" value="Ald_DH_N"/>
</dbReference>
<accession>A0ABT0L8J2</accession>
<proteinExistence type="inferred from homology"/>
<dbReference type="CDD" id="cd07103">
    <property type="entry name" value="ALDH_F5_SSADH_GabD"/>
    <property type="match status" value="1"/>
</dbReference>